<organism evidence="2 3">
    <name type="scientific">Acinetobacter apis</name>
    <dbReference type="NCBI Taxonomy" id="1229165"/>
    <lineage>
        <taxon>Bacteria</taxon>
        <taxon>Pseudomonadati</taxon>
        <taxon>Pseudomonadota</taxon>
        <taxon>Gammaproteobacteria</taxon>
        <taxon>Moraxellales</taxon>
        <taxon>Moraxellaceae</taxon>
        <taxon>Acinetobacter</taxon>
    </lineage>
</organism>
<dbReference type="EMBL" id="FZLN01000001">
    <property type="protein sequence ID" value="SNQ28659.1"/>
    <property type="molecule type" value="Genomic_DNA"/>
</dbReference>
<accession>A0A217EDR3</accession>
<evidence type="ECO:0000256" key="1">
    <source>
        <dbReference type="SAM" id="SignalP"/>
    </source>
</evidence>
<feature type="signal peptide" evidence="1">
    <location>
        <begin position="1"/>
        <end position="19"/>
    </location>
</feature>
<keyword evidence="1" id="KW-0732">Signal</keyword>
<dbReference type="Proteomes" id="UP000243463">
    <property type="component" value="Unassembled WGS sequence"/>
</dbReference>
<dbReference type="PROSITE" id="PS51257">
    <property type="entry name" value="PROKAR_LIPOPROTEIN"/>
    <property type="match status" value="1"/>
</dbReference>
<keyword evidence="3" id="KW-1185">Reference proteome</keyword>
<feature type="chain" id="PRO_5012781390" description="Lipoprotein" evidence="1">
    <location>
        <begin position="20"/>
        <end position="146"/>
    </location>
</feature>
<sequence length="146" mass="16189">MAKHCAVVFLLGLSVLLTACDGNSQQKVEIKPAPKLNKDATQYANDAWQLINQVEPLIESRPVAELDDSVRRPLRDLGNRWMINVKMGDSVTEGNFALCRKSLVSLDAWARAVQKQDQDIAQVKANYLREKALCKAAIDNPKLGNS</sequence>
<gene>
    <name evidence="2" type="ORF">SAMN05444584_0583</name>
</gene>
<proteinExistence type="predicted"/>
<dbReference type="AlphaFoldDB" id="A0A217EDR3"/>
<evidence type="ECO:0000313" key="3">
    <source>
        <dbReference type="Proteomes" id="UP000243463"/>
    </source>
</evidence>
<evidence type="ECO:0008006" key="4">
    <source>
        <dbReference type="Google" id="ProtNLM"/>
    </source>
</evidence>
<evidence type="ECO:0000313" key="2">
    <source>
        <dbReference type="EMBL" id="SNQ28659.1"/>
    </source>
</evidence>
<protein>
    <recommendedName>
        <fullName evidence="4">Lipoprotein</fullName>
    </recommendedName>
</protein>
<reference evidence="3" key="1">
    <citation type="submission" date="2017-06" db="EMBL/GenBank/DDBJ databases">
        <authorList>
            <person name="Varghese N."/>
            <person name="Submissions S."/>
        </authorList>
    </citation>
    <scope>NUCLEOTIDE SEQUENCE [LARGE SCALE GENOMIC DNA]</scope>
    <source>
        <strain evidence="3">ANC 5114</strain>
    </source>
</reference>
<name>A0A217EDR3_9GAMM</name>